<dbReference type="Pfam" id="PF17855">
    <property type="entry name" value="MCM_lid"/>
    <property type="match status" value="1"/>
</dbReference>
<dbReference type="Proteomes" id="UP001268864">
    <property type="component" value="Unassembled WGS sequence"/>
</dbReference>
<keyword evidence="3 6" id="KW-0547">Nucleotide-binding</keyword>
<dbReference type="Pfam" id="PF17207">
    <property type="entry name" value="MCM_OB"/>
    <property type="match status" value="1"/>
</dbReference>
<keyword evidence="2" id="KW-0235">DNA replication</keyword>
<comment type="similarity">
    <text evidence="1 6">Belongs to the MCM family.</text>
</comment>
<dbReference type="InterPro" id="IPR048907">
    <property type="entry name" value="WHD_MCM_arc"/>
</dbReference>
<reference evidence="9 10" key="1">
    <citation type="submission" date="2022-06" db="EMBL/GenBank/DDBJ databases">
        <title>Halomicroarcula sp. a new haloarchaeum isolate from saline soil.</title>
        <authorList>
            <person name="Strakova D."/>
            <person name="Galisteo C."/>
            <person name="Sanchez-Porro C."/>
            <person name="Ventosa A."/>
        </authorList>
    </citation>
    <scope>NUCLEOTIDE SEQUENCE [LARGE SCALE GENOMIC DNA]</scope>
    <source>
        <strain evidence="9 10">S3CR25-11</strain>
    </source>
</reference>
<evidence type="ECO:0000256" key="4">
    <source>
        <dbReference type="ARBA" id="ARBA00022840"/>
    </source>
</evidence>
<dbReference type="RefSeq" id="WP_310902432.1">
    <property type="nucleotide sequence ID" value="NZ_JAMQOS010000012.1"/>
</dbReference>
<feature type="domain" description="MCM C-terminal AAA(+) ATPase" evidence="8">
    <location>
        <begin position="289"/>
        <end position="503"/>
    </location>
</feature>
<evidence type="ECO:0000256" key="2">
    <source>
        <dbReference type="ARBA" id="ARBA00022705"/>
    </source>
</evidence>
<dbReference type="PROSITE" id="PS50051">
    <property type="entry name" value="MCM_2"/>
    <property type="match status" value="1"/>
</dbReference>
<dbReference type="Pfam" id="PF00493">
    <property type="entry name" value="MCM"/>
    <property type="match status" value="1"/>
</dbReference>
<evidence type="ECO:0000259" key="8">
    <source>
        <dbReference type="PROSITE" id="PS50051"/>
    </source>
</evidence>
<dbReference type="PANTHER" id="PTHR11630:SF66">
    <property type="entry name" value="DNA REPLICATION LICENSING FACTOR MCM4"/>
    <property type="match status" value="1"/>
</dbReference>
<dbReference type="PRINTS" id="PR01657">
    <property type="entry name" value="MCMFAMILY"/>
</dbReference>
<dbReference type="SMART" id="SM00350">
    <property type="entry name" value="MCM"/>
    <property type="match status" value="1"/>
</dbReference>
<dbReference type="InterPro" id="IPR012340">
    <property type="entry name" value="NA-bd_OB-fold"/>
</dbReference>
<accession>A0ABU2FWZ7</accession>
<dbReference type="InterPro" id="IPR001208">
    <property type="entry name" value="MCM_dom"/>
</dbReference>
<dbReference type="InterPro" id="IPR027417">
    <property type="entry name" value="P-loop_NTPase"/>
</dbReference>
<dbReference type="Gene3D" id="2.40.50.140">
    <property type="entry name" value="Nucleic acid-binding proteins"/>
    <property type="match status" value="1"/>
</dbReference>
<dbReference type="EMBL" id="JAMQOS010000012">
    <property type="protein sequence ID" value="MDS0284767.1"/>
    <property type="molecule type" value="Genomic_DNA"/>
</dbReference>
<evidence type="ECO:0000256" key="1">
    <source>
        <dbReference type="ARBA" id="ARBA00008010"/>
    </source>
</evidence>
<dbReference type="Gene3D" id="3.40.50.300">
    <property type="entry name" value="P-loop containing nucleotide triphosphate hydrolases"/>
    <property type="match status" value="1"/>
</dbReference>
<dbReference type="InterPro" id="IPR036388">
    <property type="entry name" value="WH-like_DNA-bd_sf"/>
</dbReference>
<keyword evidence="5 6" id="KW-0238">DNA-binding</keyword>
<dbReference type="InterPro" id="IPR041562">
    <property type="entry name" value="MCM_lid"/>
</dbReference>
<dbReference type="SUPFAM" id="SSF50249">
    <property type="entry name" value="Nucleic acid-binding proteins"/>
    <property type="match status" value="1"/>
</dbReference>
<dbReference type="Gene3D" id="3.30.1640.10">
    <property type="entry name" value="mini-chromosome maintenance (MCM) complex, chain A, domain 1"/>
    <property type="match status" value="1"/>
</dbReference>
<name>A0ABU2FWZ7_9EURY</name>
<evidence type="ECO:0000256" key="6">
    <source>
        <dbReference type="RuleBase" id="RU004070"/>
    </source>
</evidence>
<feature type="region of interest" description="Disordered" evidence="7">
    <location>
        <begin position="677"/>
        <end position="711"/>
    </location>
</feature>
<dbReference type="Pfam" id="PF21120">
    <property type="entry name" value="WHD_MCM_arc"/>
    <property type="match status" value="1"/>
</dbReference>
<evidence type="ECO:0000256" key="3">
    <source>
        <dbReference type="ARBA" id="ARBA00022741"/>
    </source>
</evidence>
<dbReference type="PANTHER" id="PTHR11630">
    <property type="entry name" value="DNA REPLICATION LICENSING FACTOR MCM FAMILY MEMBER"/>
    <property type="match status" value="1"/>
</dbReference>
<dbReference type="Gene3D" id="1.10.10.10">
    <property type="entry name" value="Winged helix-like DNA-binding domain superfamily/Winged helix DNA-binding domain"/>
    <property type="match status" value="1"/>
</dbReference>
<dbReference type="Gene3D" id="2.20.28.10">
    <property type="match status" value="1"/>
</dbReference>
<keyword evidence="10" id="KW-1185">Reference proteome</keyword>
<proteinExistence type="inferred from homology"/>
<feature type="compositionally biased region" description="Basic and acidic residues" evidence="7">
    <location>
        <begin position="683"/>
        <end position="711"/>
    </location>
</feature>
<dbReference type="InterPro" id="IPR031327">
    <property type="entry name" value="MCM"/>
</dbReference>
<evidence type="ECO:0000256" key="5">
    <source>
        <dbReference type="ARBA" id="ARBA00023125"/>
    </source>
</evidence>
<evidence type="ECO:0000313" key="9">
    <source>
        <dbReference type="EMBL" id="MDS0284767.1"/>
    </source>
</evidence>
<keyword evidence="4 6" id="KW-0067">ATP-binding</keyword>
<organism evidence="9 10">
    <name type="scientific">Haloarcula onubensis</name>
    <dbReference type="NCBI Taxonomy" id="2950539"/>
    <lineage>
        <taxon>Archaea</taxon>
        <taxon>Methanobacteriati</taxon>
        <taxon>Methanobacteriota</taxon>
        <taxon>Stenosarchaea group</taxon>
        <taxon>Halobacteria</taxon>
        <taxon>Halobacteriales</taxon>
        <taxon>Haloarculaceae</taxon>
        <taxon>Haloarcula</taxon>
    </lineage>
</organism>
<gene>
    <name evidence="9" type="ORF">NDI86_21935</name>
</gene>
<comment type="caution">
    <text evidence="9">The sequence shown here is derived from an EMBL/GenBank/DDBJ whole genome shotgun (WGS) entry which is preliminary data.</text>
</comment>
<dbReference type="SUPFAM" id="SSF52540">
    <property type="entry name" value="P-loop containing nucleoside triphosphate hydrolases"/>
    <property type="match status" value="1"/>
</dbReference>
<sequence>MSSIAIDDQNAELVDTFQEFYRNYYRDEVGQLLNKYPKDQQSLFIEAHDLYRKEPALLEDWKAKPSQLRSYAEEALELYDAPVDIDLEGVNVRLTDNHDTLRRRQVTEIQPDDVGNLAAFTGQIARVTQKSPRLEEAAHICQRCGTVTRIPQTRNEVQEPHECQGCERQGPFKLDHAESEFRNQRKIKLEEPIEARSQARGQSVPVYVEGDLCDYGPGDTTLPDHAGEKATIVGVVRVDESQFSGRNAAPESEYWIDAQAIAFESDDGADVDIEAHREEFEALADEDDALDLVAESLAPSLHADEEDDLYTARRACAAWLFNAYRLDPPGAESKRGDLHMCLIGDPGTGKSTLMSYIADILPKSEFRTGTGLSEVGLTAATVQEEFAGTTEWTLQPGILPRADGGHCLIDEVDGVIDESTKAIHDALEGDQMVKTDKAGISADLPTRCALLAGGNPTYTRFDKYEPIPEQVDLDPALFDRMDLVFALEDTVDTERDAAKAGHALDAWDDLSRAEIASQAGPTAEEDETVDAAVQPDVLTAWVAHARQEVYPTLTQEAKTALQEFYVEVRNLNDGDEDSAIPATPRTLEAGIRLSIAIARLHLSDSVTMDHVDRAIELTREVVGLRYDPETGEFDDAATSGGTTKAQQDRIKTVQSIIESAAEEYDDGAPIDVVIERAEDDGISEEKTEHEIQKLRERGDVYEPRTDHLRTS</sequence>
<evidence type="ECO:0000256" key="7">
    <source>
        <dbReference type="SAM" id="MobiDB-lite"/>
    </source>
</evidence>
<evidence type="ECO:0000313" key="10">
    <source>
        <dbReference type="Proteomes" id="UP001268864"/>
    </source>
</evidence>
<protein>
    <submittedName>
        <fullName evidence="9">Minichromosome maintenance protein MCM</fullName>
    </submittedName>
</protein>
<dbReference type="InterPro" id="IPR033762">
    <property type="entry name" value="MCM_OB"/>
</dbReference>